<name>A0A6C0CT55_9ZZZZ</name>
<dbReference type="PANTHER" id="PTHR46609:SF6">
    <property type="entry name" value="EXONUCLEASE, PHAGE-TYPE_RECB, C-TERMINAL DOMAIN-CONTAINING PROTEIN-RELATED"/>
    <property type="match status" value="1"/>
</dbReference>
<dbReference type="AlphaFoldDB" id="A0A6C0CT55"/>
<organism evidence="2">
    <name type="scientific">viral metagenome</name>
    <dbReference type="NCBI Taxonomy" id="1070528"/>
    <lineage>
        <taxon>unclassified sequences</taxon>
        <taxon>metagenomes</taxon>
        <taxon>organismal metagenomes</taxon>
    </lineage>
</organism>
<sequence length="470" mass="55161">MAFNLKELQNIIDNLITEPWIKREDRNEIIDMAGNFAYLIIHENPMKYIEPEFHNNLYKEVLDICILQLQDVYNCNDPCIIDEICELIEEALRLCFTHIVPRRSYKNNIYGKPNISIITKKIDYLKSVPQPDQRTNEWYEFRWKYLTASSIWKAFGTKGARNQLIYSKCKPLDISKYTGRVNLDSPLHWGQKYEDLSIQWYEREYKTKVDEFGCIPHKSLQFLAASPDGINTDPSSDRFGRMVEVKNIVNRDITGIPKLEYWIQMQIQMEVCELNRCDFLETRFIEYEGFDEFIADGSFSISNNLCHKGVMALFFDSSGNPYYEYAPWGLSNETYEKWNEDCMEKNNDKVWLKNIYWKLDEVSVVVVLRNKLWFDSARPILEDIWDTIEKERVSGYQHRAPNSNKRQKLTHVTAPNLSGCIINVTKKNTDNNDIVMDDTSNIEDNDKITNHIEPPKITGVNLSLLNTIIN</sequence>
<dbReference type="Pfam" id="PF09588">
    <property type="entry name" value="YqaJ"/>
    <property type="match status" value="1"/>
</dbReference>
<protein>
    <recommendedName>
        <fullName evidence="1">YqaJ viral recombinase domain-containing protein</fullName>
    </recommendedName>
</protein>
<dbReference type="EMBL" id="MN739473">
    <property type="protein sequence ID" value="QHT06665.1"/>
    <property type="molecule type" value="Genomic_DNA"/>
</dbReference>
<feature type="domain" description="YqaJ viral recombinase" evidence="1">
    <location>
        <begin position="137"/>
        <end position="273"/>
    </location>
</feature>
<dbReference type="InterPro" id="IPR011604">
    <property type="entry name" value="PDDEXK-like_dom_sf"/>
</dbReference>
<accession>A0A6C0CT55</accession>
<proteinExistence type="predicted"/>
<dbReference type="InterPro" id="IPR051703">
    <property type="entry name" value="NF-kappa-B_Signaling_Reg"/>
</dbReference>
<dbReference type="InterPro" id="IPR019080">
    <property type="entry name" value="YqaJ_viral_recombinase"/>
</dbReference>
<evidence type="ECO:0000259" key="1">
    <source>
        <dbReference type="Pfam" id="PF09588"/>
    </source>
</evidence>
<reference evidence="2" key="1">
    <citation type="journal article" date="2020" name="Nature">
        <title>Giant virus diversity and host interactions through global metagenomics.</title>
        <authorList>
            <person name="Schulz F."/>
            <person name="Roux S."/>
            <person name="Paez-Espino D."/>
            <person name="Jungbluth S."/>
            <person name="Walsh D.A."/>
            <person name="Denef V.J."/>
            <person name="McMahon K.D."/>
            <person name="Konstantinidis K.T."/>
            <person name="Eloe-Fadrosh E.A."/>
            <person name="Kyrpides N.C."/>
            <person name="Woyke T."/>
        </authorList>
    </citation>
    <scope>NUCLEOTIDE SEQUENCE</scope>
    <source>
        <strain evidence="2">GVMAG-M-3300021425-30</strain>
    </source>
</reference>
<dbReference type="PANTHER" id="PTHR46609">
    <property type="entry name" value="EXONUCLEASE, PHAGE-TYPE/RECB, C-TERMINAL DOMAIN-CONTAINING PROTEIN"/>
    <property type="match status" value="1"/>
</dbReference>
<dbReference type="SUPFAM" id="SSF52980">
    <property type="entry name" value="Restriction endonuclease-like"/>
    <property type="match status" value="1"/>
</dbReference>
<dbReference type="Gene3D" id="3.90.320.10">
    <property type="match status" value="1"/>
</dbReference>
<dbReference type="InterPro" id="IPR011335">
    <property type="entry name" value="Restrct_endonuc-II-like"/>
</dbReference>
<evidence type="ECO:0000313" key="2">
    <source>
        <dbReference type="EMBL" id="QHT06665.1"/>
    </source>
</evidence>